<feature type="domain" description="Peptidase M20 dimerisation" evidence="4">
    <location>
        <begin position="202"/>
        <end position="330"/>
    </location>
</feature>
<keyword evidence="5" id="KW-0121">Carboxypeptidase</keyword>
<dbReference type="EMBL" id="LCWF01000155">
    <property type="protein sequence ID" value="KKY16813.1"/>
    <property type="molecule type" value="Genomic_DNA"/>
</dbReference>
<evidence type="ECO:0000313" key="5">
    <source>
        <dbReference type="EMBL" id="KKY16813.1"/>
    </source>
</evidence>
<dbReference type="InterPro" id="IPR036264">
    <property type="entry name" value="Bact_exopeptidase_dim_dom"/>
</dbReference>
<evidence type="ECO:0000256" key="2">
    <source>
        <dbReference type="ARBA" id="ARBA00022723"/>
    </source>
</evidence>
<keyword evidence="3" id="KW-0378">Hydrolase</keyword>
<comment type="caution">
    <text evidence="5">The sequence shown here is derived from an EMBL/GenBank/DDBJ whole genome shotgun (WGS) entry which is preliminary data.</text>
</comment>
<dbReference type="GO" id="GO:0046872">
    <property type="term" value="F:metal ion binding"/>
    <property type="evidence" value="ECO:0007669"/>
    <property type="project" value="UniProtKB-KW"/>
</dbReference>
<dbReference type="SUPFAM" id="SSF55031">
    <property type="entry name" value="Bacterial exopeptidase dimerisation domain"/>
    <property type="match status" value="1"/>
</dbReference>
<dbReference type="Gene3D" id="3.40.630.10">
    <property type="entry name" value="Zn peptidases"/>
    <property type="match status" value="2"/>
</dbReference>
<dbReference type="PANTHER" id="PTHR43808:SF32">
    <property type="entry name" value="ARGE_DAPE-RELATED DEACYLASE"/>
    <property type="match status" value="1"/>
</dbReference>
<evidence type="ECO:0000256" key="1">
    <source>
        <dbReference type="ARBA" id="ARBA00006247"/>
    </source>
</evidence>
<proteinExistence type="inferred from homology"/>
<sequence>MDKAALLAKIEVDQSKHISFLQTFLQIPSPNPPGDTRPASKVVIDYLKSHGIEPEIVAPQEHMPNVVHDFEGGQLTSSKPQKVILNGHMDVFPSGPEKDWTPGRGPWSGYIDEKENRIYGRGASDMKCGTAALIIAYTYLHKYRIHLTGNVGLTCTSDEETGGRWGARYLVDRTLDSGFGTRWHGDLMLNAEPSGIKTIRFGEKGTLRLTFTVRTAGAHGAYLHRSASATITASELILSLRDLISSISPPIFPSLKAYMSQPHVIEGVDRAIGAGASSIILKPTLNIGTLNGGLKVNMIPSFCTFEADIRLPIGLSGETVLSLIETQILPQYQSKTPLIETEMQIQTSASGSPGQPSPHDHPIIDLLASNAKHVAGLPDQPLAIPSLGASDCKFWRREGVPTYYYGVDAKGMGQVNESAKLDEFLTVARVLAASVWEYLAGG</sequence>
<dbReference type="SUPFAM" id="SSF53187">
    <property type="entry name" value="Zn-dependent exopeptidases"/>
    <property type="match status" value="1"/>
</dbReference>
<gene>
    <name evidence="5" type="ORF">UCRPC4_g05770</name>
</gene>
<dbReference type="Pfam" id="PF01546">
    <property type="entry name" value="Peptidase_M20"/>
    <property type="match status" value="1"/>
</dbReference>
<keyword evidence="6" id="KW-1185">Reference proteome</keyword>
<keyword evidence="5" id="KW-0645">Protease</keyword>
<dbReference type="InterPro" id="IPR011650">
    <property type="entry name" value="Peptidase_M20_dimer"/>
</dbReference>
<dbReference type="InterPro" id="IPR050072">
    <property type="entry name" value="Peptidase_M20A"/>
</dbReference>
<evidence type="ECO:0000313" key="6">
    <source>
        <dbReference type="Proteomes" id="UP000053317"/>
    </source>
</evidence>
<dbReference type="Pfam" id="PF07687">
    <property type="entry name" value="M20_dimer"/>
    <property type="match status" value="1"/>
</dbReference>
<evidence type="ECO:0000259" key="4">
    <source>
        <dbReference type="Pfam" id="PF07687"/>
    </source>
</evidence>
<dbReference type="PANTHER" id="PTHR43808">
    <property type="entry name" value="ACETYLORNITHINE DEACETYLASE"/>
    <property type="match status" value="1"/>
</dbReference>
<reference evidence="5 6" key="2">
    <citation type="submission" date="2015-05" db="EMBL/GenBank/DDBJ databases">
        <authorList>
            <person name="Morales-Cruz A."/>
            <person name="Amrine K.C."/>
            <person name="Cantu D."/>
        </authorList>
    </citation>
    <scope>NUCLEOTIDE SEQUENCE [LARGE SCALE GENOMIC DNA]</scope>
    <source>
        <strain evidence="5">UCRPC4</strain>
    </source>
</reference>
<dbReference type="Gene3D" id="3.30.70.360">
    <property type="match status" value="1"/>
</dbReference>
<dbReference type="InterPro" id="IPR002933">
    <property type="entry name" value="Peptidase_M20"/>
</dbReference>
<evidence type="ECO:0000256" key="3">
    <source>
        <dbReference type="ARBA" id="ARBA00022801"/>
    </source>
</evidence>
<dbReference type="GO" id="GO:0004180">
    <property type="term" value="F:carboxypeptidase activity"/>
    <property type="evidence" value="ECO:0007669"/>
    <property type="project" value="UniProtKB-KW"/>
</dbReference>
<accession>A0A0G2FYG7</accession>
<organism evidence="5 6">
    <name type="scientific">Phaeomoniella chlamydospora</name>
    <name type="common">Phaeoacremonium chlamydosporum</name>
    <dbReference type="NCBI Taxonomy" id="158046"/>
    <lineage>
        <taxon>Eukaryota</taxon>
        <taxon>Fungi</taxon>
        <taxon>Dikarya</taxon>
        <taxon>Ascomycota</taxon>
        <taxon>Pezizomycotina</taxon>
        <taxon>Eurotiomycetes</taxon>
        <taxon>Chaetothyriomycetidae</taxon>
        <taxon>Phaeomoniellales</taxon>
        <taxon>Phaeomoniellaceae</taxon>
        <taxon>Phaeomoniella</taxon>
    </lineage>
</organism>
<dbReference type="Proteomes" id="UP000053317">
    <property type="component" value="Unassembled WGS sequence"/>
</dbReference>
<keyword evidence="2" id="KW-0479">Metal-binding</keyword>
<protein>
    <submittedName>
        <fullName evidence="5">Putative vacuolar carboxypeptidase</fullName>
    </submittedName>
</protein>
<dbReference type="OrthoDB" id="10059875at2759"/>
<comment type="similarity">
    <text evidence="1">Belongs to the peptidase M20A family.</text>
</comment>
<dbReference type="AlphaFoldDB" id="A0A0G2FYG7"/>
<reference evidence="5 6" key="1">
    <citation type="submission" date="2015-05" db="EMBL/GenBank/DDBJ databases">
        <title>Distinctive expansion of gene families associated with plant cell wall degradation and secondary metabolism in the genomes of grapevine trunk pathogens.</title>
        <authorList>
            <person name="Lawrence D.P."/>
            <person name="Travadon R."/>
            <person name="Rolshausen P.E."/>
            <person name="Baumgartner K."/>
        </authorList>
    </citation>
    <scope>NUCLEOTIDE SEQUENCE [LARGE SCALE GENOMIC DNA]</scope>
    <source>
        <strain evidence="5">UCRPC4</strain>
    </source>
</reference>
<name>A0A0G2FYG7_PHACM</name>